<gene>
    <name evidence="12" type="ORF">CHIRRI_LOCUS9345</name>
</gene>
<keyword evidence="6" id="KW-0238">DNA-binding</keyword>
<evidence type="ECO:0000256" key="1">
    <source>
        <dbReference type="ARBA" id="ARBA00004123"/>
    </source>
</evidence>
<evidence type="ECO:0000259" key="10">
    <source>
        <dbReference type="PROSITE" id="PS50157"/>
    </source>
</evidence>
<dbReference type="Pfam" id="PF12874">
    <property type="entry name" value="zf-met"/>
    <property type="match status" value="1"/>
</dbReference>
<dbReference type="PROSITE" id="PS50157">
    <property type="entry name" value="ZINC_FINGER_C2H2_2"/>
    <property type="match status" value="9"/>
</dbReference>
<keyword evidence="2 9" id="KW-0479">Metal-binding</keyword>
<dbReference type="GO" id="GO:0005634">
    <property type="term" value="C:nucleus"/>
    <property type="evidence" value="ECO:0007669"/>
    <property type="project" value="UniProtKB-SubCell"/>
</dbReference>
<proteinExistence type="predicted"/>
<feature type="binding site" evidence="9">
    <location>
        <position position="8"/>
    </location>
    <ligand>
        <name>Zn(2+)</name>
        <dbReference type="ChEBI" id="CHEBI:29105"/>
    </ligand>
</feature>
<dbReference type="SUPFAM" id="SSF57667">
    <property type="entry name" value="beta-beta-alpha zinc fingers"/>
    <property type="match status" value="4"/>
</dbReference>
<evidence type="ECO:0000256" key="3">
    <source>
        <dbReference type="ARBA" id="ARBA00022737"/>
    </source>
</evidence>
<name>A0A9N9WUG3_9DIPT</name>
<dbReference type="GO" id="GO:0003677">
    <property type="term" value="F:DNA binding"/>
    <property type="evidence" value="ECO:0007669"/>
    <property type="project" value="UniProtKB-KW"/>
</dbReference>
<dbReference type="PANTHER" id="PTHR23234:SF10">
    <property type="entry name" value="RIKEN CDNA 6720489N17 GENE-RELATED"/>
    <property type="match status" value="1"/>
</dbReference>
<feature type="domain" description="C2H2-type" evidence="10">
    <location>
        <begin position="366"/>
        <end position="394"/>
    </location>
</feature>
<evidence type="ECO:0000256" key="6">
    <source>
        <dbReference type="ARBA" id="ARBA00023125"/>
    </source>
</evidence>
<feature type="domain" description="C2H2-type" evidence="10">
    <location>
        <begin position="395"/>
        <end position="422"/>
    </location>
</feature>
<keyword evidence="5 9" id="KW-0862">Zinc</keyword>
<keyword evidence="3" id="KW-0677">Repeat</keyword>
<dbReference type="InterPro" id="IPR036236">
    <property type="entry name" value="Znf_C2H2_sf"/>
</dbReference>
<feature type="domain" description="C2H2-type" evidence="10">
    <location>
        <begin position="452"/>
        <end position="475"/>
    </location>
</feature>
<feature type="binding site" evidence="9">
    <location>
        <position position="11"/>
    </location>
    <ligand>
        <name>Zn(2+)</name>
        <dbReference type="ChEBI" id="CHEBI:29105"/>
    </ligand>
</feature>
<dbReference type="GO" id="GO:0008270">
    <property type="term" value="F:zinc ion binding"/>
    <property type="evidence" value="ECO:0007669"/>
    <property type="project" value="UniProtKB-UniRule"/>
</dbReference>
<dbReference type="Pfam" id="PF00096">
    <property type="entry name" value="zf-C2H2"/>
    <property type="match status" value="6"/>
</dbReference>
<dbReference type="PROSITE" id="PS51915">
    <property type="entry name" value="ZAD"/>
    <property type="match status" value="1"/>
</dbReference>
<accession>A0A9N9WUG3</accession>
<evidence type="ECO:0000256" key="9">
    <source>
        <dbReference type="PROSITE-ProRule" id="PRU01263"/>
    </source>
</evidence>
<feature type="domain" description="C2H2-type" evidence="10">
    <location>
        <begin position="280"/>
        <end position="309"/>
    </location>
</feature>
<dbReference type="AlphaFoldDB" id="A0A9N9WUG3"/>
<comment type="subcellular location">
    <subcellularLocation>
        <location evidence="1">Nucleus</location>
    </subcellularLocation>
</comment>
<keyword evidence="13" id="KW-1185">Reference proteome</keyword>
<evidence type="ECO:0000256" key="4">
    <source>
        <dbReference type="ARBA" id="ARBA00022771"/>
    </source>
</evidence>
<dbReference type="FunFam" id="3.30.160.60:FF:000100">
    <property type="entry name" value="Zinc finger 45-like"/>
    <property type="match status" value="2"/>
</dbReference>
<dbReference type="Gene3D" id="3.30.160.60">
    <property type="entry name" value="Classic Zinc Finger"/>
    <property type="match status" value="9"/>
</dbReference>
<feature type="domain" description="C2H2-type" evidence="10">
    <location>
        <begin position="310"/>
        <end position="337"/>
    </location>
</feature>
<feature type="domain" description="C2H2-type" evidence="10">
    <location>
        <begin position="338"/>
        <end position="365"/>
    </location>
</feature>
<evidence type="ECO:0000313" key="12">
    <source>
        <dbReference type="EMBL" id="CAG9806489.1"/>
    </source>
</evidence>
<keyword evidence="7" id="KW-0539">Nucleus</keyword>
<reference evidence="12" key="1">
    <citation type="submission" date="2022-01" db="EMBL/GenBank/DDBJ databases">
        <authorList>
            <person name="King R."/>
        </authorList>
    </citation>
    <scope>NUCLEOTIDE SEQUENCE</scope>
</reference>
<dbReference type="EMBL" id="OU895879">
    <property type="protein sequence ID" value="CAG9806489.1"/>
    <property type="molecule type" value="Genomic_DNA"/>
</dbReference>
<dbReference type="PROSITE" id="PS00028">
    <property type="entry name" value="ZINC_FINGER_C2H2_1"/>
    <property type="match status" value="8"/>
</dbReference>
<dbReference type="OrthoDB" id="1095242at2759"/>
<dbReference type="PANTHER" id="PTHR23234">
    <property type="entry name" value="ZNF44 PROTEIN"/>
    <property type="match status" value="1"/>
</dbReference>
<protein>
    <submittedName>
        <fullName evidence="12">Uncharacterized protein</fullName>
    </submittedName>
</protein>
<dbReference type="Proteomes" id="UP001153620">
    <property type="component" value="Chromosome 3"/>
</dbReference>
<sequence length="512" mass="60465">MSLFFELCRLCLTNCSSNCNGVIIYENDEIRRQKIKDCLPITIPDIFQICSNCDGKLNCFYQFRLDSVRCQHEFNDILKSVQPPQNVQYEQEYYIPMNEQNMYIQHPTQTNELQEDYHYMAHELHLALEDNQNDNNSLISLPANIYEQMQTPNNSEHHIHNEEFDQTSQLIDNQPQEIIEVPKIESPEHCVISIEQQNNDQSENILHNDDFTYDDFDESCQSFPSDRNNIDNAIEKKIEEFIQNKRNKANPKICTVCNKLFRTNYKLREHMQTHENNPKFICNYPDCNKSFKSKIGLKEHAAKHTGQYSYSCETCDKKFLLRSYYLAHQKIHSNVKNFACSMCSKTFKNKQNLVNHENFHYGLKLFICEICQKSFTTKTNLDVHMKSSHTQVEQFECNVCKKYFKTRAYLKVHQKTHFKELQNYACKICSKTFIQLCDLKIHQKTHTNQKDFVCEVCGESFTRKDSLKLHVSSVHDKDCIFNCEFCQKTFTRKNSLNQHRKKCINSANAVKF</sequence>
<feature type="domain" description="C2H2-type" evidence="10">
    <location>
        <begin position="424"/>
        <end position="451"/>
    </location>
</feature>
<evidence type="ECO:0000256" key="5">
    <source>
        <dbReference type="ARBA" id="ARBA00022833"/>
    </source>
</evidence>
<dbReference type="FunFam" id="3.30.160.60:FF:001009">
    <property type="entry name" value="Zinc finger protein 26"/>
    <property type="match status" value="1"/>
</dbReference>
<organism evidence="12 13">
    <name type="scientific">Chironomus riparius</name>
    <dbReference type="NCBI Taxonomy" id="315576"/>
    <lineage>
        <taxon>Eukaryota</taxon>
        <taxon>Metazoa</taxon>
        <taxon>Ecdysozoa</taxon>
        <taxon>Arthropoda</taxon>
        <taxon>Hexapoda</taxon>
        <taxon>Insecta</taxon>
        <taxon>Pterygota</taxon>
        <taxon>Neoptera</taxon>
        <taxon>Endopterygota</taxon>
        <taxon>Diptera</taxon>
        <taxon>Nematocera</taxon>
        <taxon>Chironomoidea</taxon>
        <taxon>Chironomidae</taxon>
        <taxon>Chironominae</taxon>
        <taxon>Chironomus</taxon>
    </lineage>
</organism>
<feature type="binding site" evidence="9">
    <location>
        <position position="50"/>
    </location>
    <ligand>
        <name>Zn(2+)</name>
        <dbReference type="ChEBI" id="CHEBI:29105"/>
    </ligand>
</feature>
<evidence type="ECO:0000256" key="2">
    <source>
        <dbReference type="ARBA" id="ARBA00022723"/>
    </source>
</evidence>
<dbReference type="InterPro" id="IPR012934">
    <property type="entry name" value="Znf_AD"/>
</dbReference>
<dbReference type="InterPro" id="IPR050758">
    <property type="entry name" value="Znf_C2H2-type"/>
</dbReference>
<feature type="domain" description="C2H2-type" evidence="10">
    <location>
        <begin position="252"/>
        <end position="279"/>
    </location>
</feature>
<feature type="domain" description="ZAD" evidence="11">
    <location>
        <begin position="6"/>
        <end position="77"/>
    </location>
</feature>
<evidence type="ECO:0000256" key="8">
    <source>
        <dbReference type="PROSITE-ProRule" id="PRU00042"/>
    </source>
</evidence>
<dbReference type="InterPro" id="IPR013087">
    <property type="entry name" value="Znf_C2H2_type"/>
</dbReference>
<dbReference type="SMART" id="SM00355">
    <property type="entry name" value="ZnF_C2H2"/>
    <property type="match status" value="9"/>
</dbReference>
<feature type="domain" description="C2H2-type" evidence="10">
    <location>
        <begin position="481"/>
        <end position="510"/>
    </location>
</feature>
<keyword evidence="4 8" id="KW-0863">Zinc-finger</keyword>
<dbReference type="Pfam" id="PF13912">
    <property type="entry name" value="zf-C2H2_6"/>
    <property type="match status" value="1"/>
</dbReference>
<evidence type="ECO:0000259" key="11">
    <source>
        <dbReference type="PROSITE" id="PS51915"/>
    </source>
</evidence>
<evidence type="ECO:0000256" key="7">
    <source>
        <dbReference type="ARBA" id="ARBA00023242"/>
    </source>
</evidence>
<evidence type="ECO:0000313" key="13">
    <source>
        <dbReference type="Proteomes" id="UP001153620"/>
    </source>
</evidence>
<reference evidence="12" key="2">
    <citation type="submission" date="2022-10" db="EMBL/GenBank/DDBJ databases">
        <authorList>
            <consortium name="ENA_rothamsted_submissions"/>
            <consortium name="culmorum"/>
            <person name="King R."/>
        </authorList>
    </citation>
    <scope>NUCLEOTIDE SEQUENCE</scope>
</reference>
<feature type="binding site" evidence="9">
    <location>
        <position position="53"/>
    </location>
    <ligand>
        <name>Zn(2+)</name>
        <dbReference type="ChEBI" id="CHEBI:29105"/>
    </ligand>
</feature>